<organism evidence="2 3">
    <name type="scientific">Paracoccus fontiphilus</name>
    <dbReference type="NCBI Taxonomy" id="1815556"/>
    <lineage>
        <taxon>Bacteria</taxon>
        <taxon>Pseudomonadati</taxon>
        <taxon>Pseudomonadota</taxon>
        <taxon>Alphaproteobacteria</taxon>
        <taxon>Rhodobacterales</taxon>
        <taxon>Paracoccaceae</taxon>
        <taxon>Paracoccus</taxon>
    </lineage>
</organism>
<evidence type="ECO:0000313" key="3">
    <source>
        <dbReference type="Proteomes" id="UP001595557"/>
    </source>
</evidence>
<sequence>MKGILLAAVLVVAGCATAVMQGLVGKPLDEVIAKYGPPANSFDAGSKGTAYQWQLGYSPTGSKCFYTLYAQRGPDQKMTITAYEQPRGLCE</sequence>
<comment type="caution">
    <text evidence="2">The sequence shown here is derived from an EMBL/GenBank/DDBJ whole genome shotgun (WGS) entry which is preliminary data.</text>
</comment>
<evidence type="ECO:0008006" key="4">
    <source>
        <dbReference type="Google" id="ProtNLM"/>
    </source>
</evidence>
<dbReference type="Proteomes" id="UP001595557">
    <property type="component" value="Unassembled WGS sequence"/>
</dbReference>
<reference evidence="3" key="1">
    <citation type="journal article" date="2019" name="Int. J. Syst. Evol. Microbiol.">
        <title>The Global Catalogue of Microorganisms (GCM) 10K type strain sequencing project: providing services to taxonomists for standard genome sequencing and annotation.</title>
        <authorList>
            <consortium name="The Broad Institute Genomics Platform"/>
            <consortium name="The Broad Institute Genome Sequencing Center for Infectious Disease"/>
            <person name="Wu L."/>
            <person name="Ma J."/>
        </authorList>
    </citation>
    <scope>NUCLEOTIDE SEQUENCE [LARGE SCALE GENOMIC DNA]</scope>
    <source>
        <strain evidence="3">KCTC 52239</strain>
    </source>
</reference>
<feature type="chain" id="PRO_5045376758" description="SmpA / OmlA family protein" evidence="1">
    <location>
        <begin position="19"/>
        <end position="91"/>
    </location>
</feature>
<dbReference type="PROSITE" id="PS51257">
    <property type="entry name" value="PROKAR_LIPOPROTEIN"/>
    <property type="match status" value="1"/>
</dbReference>
<accession>A0ABV7IIM4</accession>
<evidence type="ECO:0000313" key="2">
    <source>
        <dbReference type="EMBL" id="MFC3169219.1"/>
    </source>
</evidence>
<feature type="signal peptide" evidence="1">
    <location>
        <begin position="1"/>
        <end position="18"/>
    </location>
</feature>
<name>A0ABV7IIM4_9RHOB</name>
<gene>
    <name evidence="2" type="ORF">ACFOD7_14295</name>
</gene>
<keyword evidence="3" id="KW-1185">Reference proteome</keyword>
<protein>
    <recommendedName>
        <fullName evidence="4">SmpA / OmlA family protein</fullName>
    </recommendedName>
</protein>
<proteinExistence type="predicted"/>
<keyword evidence="1" id="KW-0732">Signal</keyword>
<dbReference type="RefSeq" id="WP_207464424.1">
    <property type="nucleotide sequence ID" value="NZ_JAFNAW010000001.1"/>
</dbReference>
<dbReference type="EMBL" id="JBHRTE010000059">
    <property type="protein sequence ID" value="MFC3169219.1"/>
    <property type="molecule type" value="Genomic_DNA"/>
</dbReference>
<evidence type="ECO:0000256" key="1">
    <source>
        <dbReference type="SAM" id="SignalP"/>
    </source>
</evidence>